<name>A0A9W9AUZ1_9AGAR</name>
<dbReference type="AlphaFoldDB" id="A0A9W9AUZ1"/>
<feature type="region of interest" description="Disordered" evidence="1">
    <location>
        <begin position="1"/>
        <end position="37"/>
    </location>
</feature>
<feature type="compositionally biased region" description="Basic residues" evidence="1">
    <location>
        <begin position="22"/>
        <end position="37"/>
    </location>
</feature>
<protein>
    <recommendedName>
        <fullName evidence="2">DUF6699 domain-containing protein</fullName>
    </recommendedName>
</protein>
<evidence type="ECO:0000313" key="3">
    <source>
        <dbReference type="EMBL" id="KAJ4491155.1"/>
    </source>
</evidence>
<dbReference type="InterPro" id="IPR046522">
    <property type="entry name" value="DUF6699"/>
</dbReference>
<dbReference type="Proteomes" id="UP001150238">
    <property type="component" value="Unassembled WGS sequence"/>
</dbReference>
<sequence>MSSSESRVTFGNVPGGPSRRFGPLHRSTRPARSIMRRSKAHVHHLALGRVDQVRSGFSLAGGPQDISNTRQHPTRPSSTRKANSLAPHVHYVGSRRQGVFAFSPSITPSSRSSSHHKRHSSTSSDSSRSNSRHHRSVSHPGRSATSTSRSHGHKRAYSDFTPSRNALETGSHAHSHRSKLISNSHKRDHRRRSSGDPFVLVPTHSHGIQISPPQHSGSVQTNESFSRVFVSPLHHSGSPFNLQSLGYTLPSTPYAVHSPFHPTPHNSYADSTYLPSMAESDHWTHSTPSVMPPQSERVHLHSELIYGTGHMLQWNMILPLQTTISGFSNPSSNIAIYSGVSALDSATQDLLHSPACPGAAKIIIRHGKNNQALGLWMEKWGPLEVYPSSLTFENEITVFEVLHAVYSYFQVRLSSQATAEMPMESQQRITLARAKRVTFEDQMADKAEWNRPPKRVDVLALWCVFGGFDVRYNNGDGYTKLDEPGWRVVELEMRLRSV</sequence>
<comment type="caution">
    <text evidence="3">The sequence shown here is derived from an EMBL/GenBank/DDBJ whole genome shotgun (WGS) entry which is preliminary data.</text>
</comment>
<dbReference type="Pfam" id="PF20415">
    <property type="entry name" value="DUF6699"/>
    <property type="match status" value="1"/>
</dbReference>
<evidence type="ECO:0000259" key="2">
    <source>
        <dbReference type="Pfam" id="PF20415"/>
    </source>
</evidence>
<reference evidence="3" key="2">
    <citation type="journal article" date="2023" name="Proc. Natl. Acad. Sci. U.S.A.">
        <title>A global phylogenomic analysis of the shiitake genus Lentinula.</title>
        <authorList>
            <person name="Sierra-Patev S."/>
            <person name="Min B."/>
            <person name="Naranjo-Ortiz M."/>
            <person name="Looney B."/>
            <person name="Konkel Z."/>
            <person name="Slot J.C."/>
            <person name="Sakamoto Y."/>
            <person name="Steenwyk J.L."/>
            <person name="Rokas A."/>
            <person name="Carro J."/>
            <person name="Camarero S."/>
            <person name="Ferreira P."/>
            <person name="Molpeceres G."/>
            <person name="Ruiz-Duenas F.J."/>
            <person name="Serrano A."/>
            <person name="Henrissat B."/>
            <person name="Drula E."/>
            <person name="Hughes K.W."/>
            <person name="Mata J.L."/>
            <person name="Ishikawa N.K."/>
            <person name="Vargas-Isla R."/>
            <person name="Ushijima S."/>
            <person name="Smith C.A."/>
            <person name="Donoghue J."/>
            <person name="Ahrendt S."/>
            <person name="Andreopoulos W."/>
            <person name="He G."/>
            <person name="LaButti K."/>
            <person name="Lipzen A."/>
            <person name="Ng V."/>
            <person name="Riley R."/>
            <person name="Sandor L."/>
            <person name="Barry K."/>
            <person name="Martinez A.T."/>
            <person name="Xiao Y."/>
            <person name="Gibbons J.G."/>
            <person name="Terashima K."/>
            <person name="Grigoriev I.V."/>
            <person name="Hibbett D."/>
        </authorList>
    </citation>
    <scope>NUCLEOTIDE SEQUENCE</scope>
    <source>
        <strain evidence="3">Sp2 HRB7682 ss15</strain>
    </source>
</reference>
<feature type="region of interest" description="Disordered" evidence="1">
    <location>
        <begin position="56"/>
        <end position="85"/>
    </location>
</feature>
<feature type="region of interest" description="Disordered" evidence="1">
    <location>
        <begin position="102"/>
        <end position="198"/>
    </location>
</feature>
<dbReference type="EMBL" id="JANVFS010000006">
    <property type="protein sequence ID" value="KAJ4491155.1"/>
    <property type="molecule type" value="Genomic_DNA"/>
</dbReference>
<feature type="compositionally biased region" description="Polar residues" evidence="1">
    <location>
        <begin position="65"/>
        <end position="82"/>
    </location>
</feature>
<reference evidence="3" key="1">
    <citation type="submission" date="2022-08" db="EMBL/GenBank/DDBJ databases">
        <authorList>
            <consortium name="DOE Joint Genome Institute"/>
            <person name="Min B."/>
            <person name="Riley R."/>
            <person name="Sierra-Patev S."/>
            <person name="Naranjo-Ortiz M."/>
            <person name="Looney B."/>
            <person name="Konkel Z."/>
            <person name="Slot J.C."/>
            <person name="Sakamoto Y."/>
            <person name="Steenwyk J.L."/>
            <person name="Rokas A."/>
            <person name="Carro J."/>
            <person name="Camarero S."/>
            <person name="Ferreira P."/>
            <person name="Molpeceres G."/>
            <person name="Ruiz-Duenas F.J."/>
            <person name="Serrano A."/>
            <person name="Henrissat B."/>
            <person name="Drula E."/>
            <person name="Hughes K.W."/>
            <person name="Mata J.L."/>
            <person name="Ishikawa N.K."/>
            <person name="Vargas-Isla R."/>
            <person name="Ushijima S."/>
            <person name="Smith C.A."/>
            <person name="Ahrendt S."/>
            <person name="Andreopoulos W."/>
            <person name="He G."/>
            <person name="Labutti K."/>
            <person name="Lipzen A."/>
            <person name="Ng V."/>
            <person name="Sandor L."/>
            <person name="Barry K."/>
            <person name="Martinez A.T."/>
            <person name="Xiao Y."/>
            <person name="Gibbons J.G."/>
            <person name="Terashima K."/>
            <person name="Hibbett D.S."/>
            <person name="Grigoriev I.V."/>
        </authorList>
    </citation>
    <scope>NUCLEOTIDE SEQUENCE</scope>
    <source>
        <strain evidence="3">Sp2 HRB7682 ss15</strain>
    </source>
</reference>
<feature type="compositionally biased region" description="Basic residues" evidence="1">
    <location>
        <begin position="173"/>
        <end position="192"/>
    </location>
</feature>
<proteinExistence type="predicted"/>
<gene>
    <name evidence="3" type="ORF">C8J55DRAFT_503521</name>
</gene>
<organism evidence="3 4">
    <name type="scientific">Lentinula lateritia</name>
    <dbReference type="NCBI Taxonomy" id="40482"/>
    <lineage>
        <taxon>Eukaryota</taxon>
        <taxon>Fungi</taxon>
        <taxon>Dikarya</taxon>
        <taxon>Basidiomycota</taxon>
        <taxon>Agaricomycotina</taxon>
        <taxon>Agaricomycetes</taxon>
        <taxon>Agaricomycetidae</taxon>
        <taxon>Agaricales</taxon>
        <taxon>Marasmiineae</taxon>
        <taxon>Omphalotaceae</taxon>
        <taxon>Lentinula</taxon>
    </lineage>
</organism>
<evidence type="ECO:0000256" key="1">
    <source>
        <dbReference type="SAM" id="MobiDB-lite"/>
    </source>
</evidence>
<evidence type="ECO:0000313" key="4">
    <source>
        <dbReference type="Proteomes" id="UP001150238"/>
    </source>
</evidence>
<accession>A0A9W9AUZ1</accession>
<feature type="domain" description="DUF6699" evidence="2">
    <location>
        <begin position="313"/>
        <end position="470"/>
    </location>
</feature>